<keyword evidence="3" id="KW-0238">DNA-binding</keyword>
<accession>A0A843VUM6</accession>
<feature type="coiled-coil region" evidence="6">
    <location>
        <begin position="8"/>
        <end position="38"/>
    </location>
</feature>
<dbReference type="OrthoDB" id="1908613at2759"/>
<dbReference type="PROSITE" id="PS51294">
    <property type="entry name" value="HTH_MYB"/>
    <property type="match status" value="1"/>
</dbReference>
<dbReference type="EMBL" id="NMUH01001945">
    <property type="protein sequence ID" value="MQL96674.1"/>
    <property type="molecule type" value="Genomic_DNA"/>
</dbReference>
<proteinExistence type="predicted"/>
<evidence type="ECO:0000256" key="4">
    <source>
        <dbReference type="ARBA" id="ARBA00023163"/>
    </source>
</evidence>
<organism evidence="9 10">
    <name type="scientific">Colocasia esculenta</name>
    <name type="common">Wild taro</name>
    <name type="synonym">Arum esculentum</name>
    <dbReference type="NCBI Taxonomy" id="4460"/>
    <lineage>
        <taxon>Eukaryota</taxon>
        <taxon>Viridiplantae</taxon>
        <taxon>Streptophyta</taxon>
        <taxon>Embryophyta</taxon>
        <taxon>Tracheophyta</taxon>
        <taxon>Spermatophyta</taxon>
        <taxon>Magnoliopsida</taxon>
        <taxon>Liliopsida</taxon>
        <taxon>Araceae</taxon>
        <taxon>Aroideae</taxon>
        <taxon>Colocasieae</taxon>
        <taxon>Colocasia</taxon>
    </lineage>
</organism>
<gene>
    <name evidence="9" type="ORF">Taro_029365</name>
</gene>
<feature type="compositionally biased region" description="Low complexity" evidence="7">
    <location>
        <begin position="217"/>
        <end position="227"/>
    </location>
</feature>
<dbReference type="Pfam" id="PF26575">
    <property type="entry name" value="HHO5_N"/>
    <property type="match status" value="1"/>
</dbReference>
<keyword evidence="2" id="KW-0805">Transcription regulation</keyword>
<sequence>MMDIMVATSAAEERARRYREYVDALEEERRKIQVFQRELPLSLHLVTQTIENCRQQMAAELLAEGASGDPSELDEEETSSEGGPVLEEFIPIKRSCSSEADDEEEGHRRHHRPCQDDEKSSNGRHHDDDCYSTSKPKQQIKPEKKPDWLRSVQLWSQQPDPQPSSMEEDDEAPRRPIVVEAKKPTGAFQPFNPQRRTPALAAAPTEVAPVAAAVVPSVPPASSSSETRGAAQGGSGVADEKDGHTHRKSRRCWSPELHRRFLDALQRLGGSHVATPKQIRELMKVDGLTNDEVKSHLQVNIFGHWILANIKRAEGEGGIRFLRLHKAKGGVETSRRFCRPGSSLRLGDLFLYPWPPSDQRASPRTYSTLVWRSYPRTRIRPFLFVTVGWSSSAGTILGGLGLPTALFVDHLGSESFARQTRKLCRTLSSFLENLDTDMVVVSFQKYRLHSRRPSPTSQSSAGNPTTQQVVFVGGIWVPPPEYAAAAAAAAAAAVHPPAEGIVASPIYAPIASVPPPVQQQAKQGHRSPTGPLPTGGSGRRDEQGSADDDATRSNSPATSSSSHTTTTSPPLGVDTVQES</sequence>
<feature type="compositionally biased region" description="Basic and acidic residues" evidence="7">
    <location>
        <begin position="113"/>
        <end position="129"/>
    </location>
</feature>
<protein>
    <recommendedName>
        <fullName evidence="8">HTH myb-type domain-containing protein</fullName>
    </recommendedName>
</protein>
<dbReference type="Gene3D" id="1.10.10.60">
    <property type="entry name" value="Homeodomain-like"/>
    <property type="match status" value="1"/>
</dbReference>
<evidence type="ECO:0000313" key="10">
    <source>
        <dbReference type="Proteomes" id="UP000652761"/>
    </source>
</evidence>
<evidence type="ECO:0000256" key="5">
    <source>
        <dbReference type="ARBA" id="ARBA00023242"/>
    </source>
</evidence>
<evidence type="ECO:0000313" key="9">
    <source>
        <dbReference type="EMBL" id="MQL96674.1"/>
    </source>
</evidence>
<reference evidence="9" key="1">
    <citation type="submission" date="2017-07" db="EMBL/GenBank/DDBJ databases">
        <title>Taro Niue Genome Assembly and Annotation.</title>
        <authorList>
            <person name="Atibalentja N."/>
            <person name="Keating K."/>
            <person name="Fields C.J."/>
        </authorList>
    </citation>
    <scope>NUCLEOTIDE SEQUENCE</scope>
    <source>
        <strain evidence="9">Niue_2</strain>
        <tissue evidence="9">Leaf</tissue>
    </source>
</reference>
<dbReference type="InterPro" id="IPR009057">
    <property type="entry name" value="Homeodomain-like_sf"/>
</dbReference>
<feature type="region of interest" description="Disordered" evidence="7">
    <location>
        <begin position="65"/>
        <end position="147"/>
    </location>
</feature>
<evidence type="ECO:0000259" key="8">
    <source>
        <dbReference type="PROSITE" id="PS51294"/>
    </source>
</evidence>
<comment type="caution">
    <text evidence="9">The sequence shown here is derived from an EMBL/GenBank/DDBJ whole genome shotgun (WGS) entry which is preliminary data.</text>
</comment>
<dbReference type="GO" id="GO:0005634">
    <property type="term" value="C:nucleus"/>
    <property type="evidence" value="ECO:0007669"/>
    <property type="project" value="UniProtKB-SubCell"/>
</dbReference>
<dbReference type="InterPro" id="IPR006447">
    <property type="entry name" value="Myb_dom_plants"/>
</dbReference>
<dbReference type="NCBIfam" id="TIGR01557">
    <property type="entry name" value="myb_SHAQKYF"/>
    <property type="match status" value="1"/>
</dbReference>
<feature type="region of interest" description="Disordered" evidence="7">
    <location>
        <begin position="515"/>
        <end position="579"/>
    </location>
</feature>
<feature type="domain" description="HTH myb-type" evidence="8">
    <location>
        <begin position="245"/>
        <end position="299"/>
    </location>
</feature>
<evidence type="ECO:0000256" key="2">
    <source>
        <dbReference type="ARBA" id="ARBA00023015"/>
    </source>
</evidence>
<dbReference type="InterPro" id="IPR001005">
    <property type="entry name" value="SANT/Myb"/>
</dbReference>
<keyword evidence="5" id="KW-0539">Nucleus</keyword>
<keyword evidence="6" id="KW-0175">Coiled coil</keyword>
<name>A0A843VUM6_COLES</name>
<evidence type="ECO:0000256" key="3">
    <source>
        <dbReference type="ARBA" id="ARBA00023125"/>
    </source>
</evidence>
<dbReference type="AlphaFoldDB" id="A0A843VUM6"/>
<dbReference type="InterPro" id="IPR058673">
    <property type="entry name" value="HHO5-like_N"/>
</dbReference>
<keyword evidence="4" id="KW-0804">Transcription</keyword>
<dbReference type="Pfam" id="PF00249">
    <property type="entry name" value="Myb_DNA-binding"/>
    <property type="match status" value="1"/>
</dbReference>
<dbReference type="InterPro" id="IPR017930">
    <property type="entry name" value="Myb_dom"/>
</dbReference>
<dbReference type="GO" id="GO:0003700">
    <property type="term" value="F:DNA-binding transcription factor activity"/>
    <property type="evidence" value="ECO:0007669"/>
    <property type="project" value="InterPro"/>
</dbReference>
<dbReference type="InterPro" id="IPR044787">
    <property type="entry name" value="HHO5-like"/>
</dbReference>
<keyword evidence="10" id="KW-1185">Reference proteome</keyword>
<feature type="region of interest" description="Disordered" evidence="7">
    <location>
        <begin position="217"/>
        <end position="251"/>
    </location>
</feature>
<evidence type="ECO:0000256" key="7">
    <source>
        <dbReference type="SAM" id="MobiDB-lite"/>
    </source>
</evidence>
<dbReference type="SUPFAM" id="SSF46689">
    <property type="entry name" value="Homeodomain-like"/>
    <property type="match status" value="1"/>
</dbReference>
<evidence type="ECO:0000256" key="6">
    <source>
        <dbReference type="SAM" id="Coils"/>
    </source>
</evidence>
<dbReference type="PANTHER" id="PTHR31003">
    <property type="entry name" value="MYB FAMILY TRANSCRIPTION FACTOR"/>
    <property type="match status" value="1"/>
</dbReference>
<feature type="compositionally biased region" description="Low complexity" evidence="7">
    <location>
        <begin position="552"/>
        <end position="570"/>
    </location>
</feature>
<dbReference type="GO" id="GO:0003677">
    <property type="term" value="F:DNA binding"/>
    <property type="evidence" value="ECO:0007669"/>
    <property type="project" value="UniProtKB-KW"/>
</dbReference>
<comment type="subcellular location">
    <subcellularLocation>
        <location evidence="1">Nucleus</location>
    </subcellularLocation>
</comment>
<evidence type="ECO:0000256" key="1">
    <source>
        <dbReference type="ARBA" id="ARBA00004123"/>
    </source>
</evidence>
<dbReference type="Proteomes" id="UP000652761">
    <property type="component" value="Unassembled WGS sequence"/>
</dbReference>
<dbReference type="PANTHER" id="PTHR31003:SF16">
    <property type="entry name" value="TRANSCRIPTION FACTOR HHO2"/>
    <property type="match status" value="1"/>
</dbReference>